<dbReference type="FunFam" id="3.40.30.10:FF:000007">
    <property type="entry name" value="Thioredoxin-dependent thiol peroxidase"/>
    <property type="match status" value="1"/>
</dbReference>
<evidence type="ECO:0000256" key="9">
    <source>
        <dbReference type="ARBA" id="ARBA00032824"/>
    </source>
</evidence>
<evidence type="ECO:0000256" key="7">
    <source>
        <dbReference type="ARBA" id="ARBA00023157"/>
    </source>
</evidence>
<feature type="active site" description="Cysteine sulfenic acid (-SOH) intermediate; for peroxidase activity" evidence="13">
    <location>
        <position position="50"/>
    </location>
</feature>
<dbReference type="PANTHER" id="PTHR42801:SF4">
    <property type="entry name" value="AHPC_TSA FAMILY PROTEIN"/>
    <property type="match status" value="1"/>
</dbReference>
<dbReference type="CDD" id="cd03017">
    <property type="entry name" value="PRX_BCP"/>
    <property type="match status" value="1"/>
</dbReference>
<organism evidence="15 16">
    <name type="scientific">Tepidibacillus fermentans</name>
    <dbReference type="NCBI Taxonomy" id="1281767"/>
    <lineage>
        <taxon>Bacteria</taxon>
        <taxon>Bacillati</taxon>
        <taxon>Bacillota</taxon>
        <taxon>Bacilli</taxon>
        <taxon>Bacillales</taxon>
        <taxon>Bacillaceae</taxon>
        <taxon>Tepidibacillus</taxon>
    </lineage>
</organism>
<dbReference type="PIRSF" id="PIRSF000239">
    <property type="entry name" value="AHPC"/>
    <property type="match status" value="1"/>
</dbReference>
<evidence type="ECO:0000256" key="4">
    <source>
        <dbReference type="ARBA" id="ARBA00022559"/>
    </source>
</evidence>
<evidence type="ECO:0000256" key="8">
    <source>
        <dbReference type="ARBA" id="ARBA00023284"/>
    </source>
</evidence>
<comment type="catalytic activity">
    <reaction evidence="12">
        <text>a hydroperoxide + [thioredoxin]-dithiol = an alcohol + [thioredoxin]-disulfide + H2O</text>
        <dbReference type="Rhea" id="RHEA:62620"/>
        <dbReference type="Rhea" id="RHEA-COMP:10698"/>
        <dbReference type="Rhea" id="RHEA-COMP:10700"/>
        <dbReference type="ChEBI" id="CHEBI:15377"/>
        <dbReference type="ChEBI" id="CHEBI:29950"/>
        <dbReference type="ChEBI" id="CHEBI:30879"/>
        <dbReference type="ChEBI" id="CHEBI:35924"/>
        <dbReference type="ChEBI" id="CHEBI:50058"/>
        <dbReference type="EC" id="1.11.1.24"/>
    </reaction>
</comment>
<reference evidence="15 16" key="1">
    <citation type="submission" date="2019-03" db="EMBL/GenBank/DDBJ databases">
        <title>Genomic Encyclopedia of Type Strains, Phase IV (KMG-IV): sequencing the most valuable type-strain genomes for metagenomic binning, comparative biology and taxonomic classification.</title>
        <authorList>
            <person name="Goeker M."/>
        </authorList>
    </citation>
    <scope>NUCLEOTIDE SEQUENCE [LARGE SCALE GENOMIC DNA]</scope>
    <source>
        <strain evidence="15 16">DSM 23802</strain>
    </source>
</reference>
<dbReference type="InterPro" id="IPR024706">
    <property type="entry name" value="Peroxiredoxin_AhpC-typ"/>
</dbReference>
<dbReference type="GO" id="GO:0008379">
    <property type="term" value="F:thioredoxin peroxidase activity"/>
    <property type="evidence" value="ECO:0007669"/>
    <property type="project" value="TreeGrafter"/>
</dbReference>
<gene>
    <name evidence="15" type="ORF">EDD72_10883</name>
</gene>
<comment type="function">
    <text evidence="1">Thiol-specific peroxidase that catalyzes the reduction of hydrogen peroxide and organic hydroperoxides to water and alcohols, respectively. Plays a role in cell protection against oxidative stress by detoxifying peroxides and as sensor of hydrogen peroxide-mediated signaling events.</text>
</comment>
<dbReference type="GO" id="GO:0034599">
    <property type="term" value="P:cellular response to oxidative stress"/>
    <property type="evidence" value="ECO:0007669"/>
    <property type="project" value="TreeGrafter"/>
</dbReference>
<feature type="domain" description="Thioredoxin" evidence="14">
    <location>
        <begin position="8"/>
        <end position="161"/>
    </location>
</feature>
<evidence type="ECO:0000256" key="12">
    <source>
        <dbReference type="ARBA" id="ARBA00049091"/>
    </source>
</evidence>
<dbReference type="AlphaFoldDB" id="A0A4V2UST1"/>
<dbReference type="Pfam" id="PF00578">
    <property type="entry name" value="AhpC-TSA"/>
    <property type="match status" value="1"/>
</dbReference>
<dbReference type="NCBIfam" id="NF006960">
    <property type="entry name" value="PRK09437.1"/>
    <property type="match status" value="1"/>
</dbReference>
<evidence type="ECO:0000256" key="1">
    <source>
        <dbReference type="ARBA" id="ARBA00003330"/>
    </source>
</evidence>
<evidence type="ECO:0000256" key="2">
    <source>
        <dbReference type="ARBA" id="ARBA00011245"/>
    </source>
</evidence>
<proteinExistence type="inferred from homology"/>
<dbReference type="Gene3D" id="3.40.30.10">
    <property type="entry name" value="Glutaredoxin"/>
    <property type="match status" value="1"/>
</dbReference>
<dbReference type="GO" id="GO:0045454">
    <property type="term" value="P:cell redox homeostasis"/>
    <property type="evidence" value="ECO:0007669"/>
    <property type="project" value="TreeGrafter"/>
</dbReference>
<dbReference type="Proteomes" id="UP000295788">
    <property type="component" value="Unassembled WGS sequence"/>
</dbReference>
<keyword evidence="7" id="KW-1015">Disulfide bond</keyword>
<evidence type="ECO:0000256" key="6">
    <source>
        <dbReference type="ARBA" id="ARBA00023002"/>
    </source>
</evidence>
<dbReference type="InterPro" id="IPR000866">
    <property type="entry name" value="AhpC/TSA"/>
</dbReference>
<evidence type="ECO:0000259" key="14">
    <source>
        <dbReference type="PROSITE" id="PS51352"/>
    </source>
</evidence>
<keyword evidence="8" id="KW-0676">Redox-active center</keyword>
<dbReference type="OrthoDB" id="9812811at2"/>
<accession>A0A4V2UST1</accession>
<name>A0A4V2UST1_9BACI</name>
<dbReference type="SUPFAM" id="SSF52833">
    <property type="entry name" value="Thioredoxin-like"/>
    <property type="match status" value="1"/>
</dbReference>
<dbReference type="PROSITE" id="PS51352">
    <property type="entry name" value="THIOREDOXIN_2"/>
    <property type="match status" value="1"/>
</dbReference>
<dbReference type="PANTHER" id="PTHR42801">
    <property type="entry name" value="THIOREDOXIN-DEPENDENT PEROXIDE REDUCTASE"/>
    <property type="match status" value="1"/>
</dbReference>
<evidence type="ECO:0000256" key="3">
    <source>
        <dbReference type="ARBA" id="ARBA00013017"/>
    </source>
</evidence>
<evidence type="ECO:0000256" key="11">
    <source>
        <dbReference type="ARBA" id="ARBA00041373"/>
    </source>
</evidence>
<evidence type="ECO:0000256" key="10">
    <source>
        <dbReference type="ARBA" id="ARBA00038489"/>
    </source>
</evidence>
<dbReference type="EC" id="1.11.1.24" evidence="3"/>
<evidence type="ECO:0000313" key="16">
    <source>
        <dbReference type="Proteomes" id="UP000295788"/>
    </source>
</evidence>
<sequence>MAKTDEIFTIGQKAPDFTLPASNGEQVSLHDFRGKYVVLYFYPKDNTPGCTTEACSFRDYHEEFKGLNAVILGVSPDPLKSHAKFIEKYQLPFLLLSDENHKVAEAYGVWKLKKMYGKEYMGIERSTFIIDPEGNLVNIYRKVKVKGHVEEALEFIKNQIKG</sequence>
<protein>
    <recommendedName>
        <fullName evidence="3">thioredoxin-dependent peroxiredoxin</fullName>
        <ecNumber evidence="3">1.11.1.24</ecNumber>
    </recommendedName>
    <alternativeName>
        <fullName evidence="11">Bacterioferritin comigratory protein</fullName>
    </alternativeName>
    <alternativeName>
        <fullName evidence="9">Thioredoxin peroxidase</fullName>
    </alternativeName>
</protein>
<keyword evidence="4" id="KW-0575">Peroxidase</keyword>
<dbReference type="GO" id="GO:0005737">
    <property type="term" value="C:cytoplasm"/>
    <property type="evidence" value="ECO:0007669"/>
    <property type="project" value="TreeGrafter"/>
</dbReference>
<keyword evidence="6" id="KW-0560">Oxidoreductase</keyword>
<dbReference type="InterPro" id="IPR036249">
    <property type="entry name" value="Thioredoxin-like_sf"/>
</dbReference>
<evidence type="ECO:0000313" key="15">
    <source>
        <dbReference type="EMBL" id="TCS82592.1"/>
    </source>
</evidence>
<dbReference type="RefSeq" id="WP_132768685.1">
    <property type="nucleotide sequence ID" value="NZ_SMAB01000008.1"/>
</dbReference>
<dbReference type="EMBL" id="SMAB01000008">
    <property type="protein sequence ID" value="TCS82592.1"/>
    <property type="molecule type" value="Genomic_DNA"/>
</dbReference>
<dbReference type="InterPro" id="IPR013766">
    <property type="entry name" value="Thioredoxin_domain"/>
</dbReference>
<comment type="subunit">
    <text evidence="2">Monomer.</text>
</comment>
<keyword evidence="5" id="KW-0049">Antioxidant</keyword>
<dbReference type="InterPro" id="IPR050924">
    <property type="entry name" value="Peroxiredoxin_BCP/PrxQ"/>
</dbReference>
<comment type="caution">
    <text evidence="15">The sequence shown here is derived from an EMBL/GenBank/DDBJ whole genome shotgun (WGS) entry which is preliminary data.</text>
</comment>
<keyword evidence="16" id="KW-1185">Reference proteome</keyword>
<comment type="similarity">
    <text evidence="10">Belongs to the peroxiredoxin family. BCP/PrxQ subfamily.</text>
</comment>
<evidence type="ECO:0000256" key="13">
    <source>
        <dbReference type="PIRSR" id="PIRSR000239-1"/>
    </source>
</evidence>
<evidence type="ECO:0000256" key="5">
    <source>
        <dbReference type="ARBA" id="ARBA00022862"/>
    </source>
</evidence>